<dbReference type="AlphaFoldDB" id="A0ABD2W5U6"/>
<accession>A0ABD2W5U6</accession>
<evidence type="ECO:0000313" key="2">
    <source>
        <dbReference type="Proteomes" id="UP001627154"/>
    </source>
</evidence>
<protein>
    <recommendedName>
        <fullName evidence="3">Copia protein</fullName>
    </recommendedName>
</protein>
<comment type="caution">
    <text evidence="1">The sequence shown here is derived from an EMBL/GenBank/DDBJ whole genome shotgun (WGS) entry which is preliminary data.</text>
</comment>
<dbReference type="Proteomes" id="UP001627154">
    <property type="component" value="Unassembled WGS sequence"/>
</dbReference>
<keyword evidence="2" id="KW-1185">Reference proteome</keyword>
<organism evidence="1 2">
    <name type="scientific">Trichogramma kaykai</name>
    <dbReference type="NCBI Taxonomy" id="54128"/>
    <lineage>
        <taxon>Eukaryota</taxon>
        <taxon>Metazoa</taxon>
        <taxon>Ecdysozoa</taxon>
        <taxon>Arthropoda</taxon>
        <taxon>Hexapoda</taxon>
        <taxon>Insecta</taxon>
        <taxon>Pterygota</taxon>
        <taxon>Neoptera</taxon>
        <taxon>Endopterygota</taxon>
        <taxon>Hymenoptera</taxon>
        <taxon>Apocrita</taxon>
        <taxon>Proctotrupomorpha</taxon>
        <taxon>Chalcidoidea</taxon>
        <taxon>Trichogrammatidae</taxon>
        <taxon>Trichogramma</taxon>
    </lineage>
</organism>
<dbReference type="PANTHER" id="PTHR47481:SF36">
    <property type="entry name" value="CCHC-TYPE DOMAIN-CONTAINING PROTEIN"/>
    <property type="match status" value="1"/>
</dbReference>
<dbReference type="Pfam" id="PF14223">
    <property type="entry name" value="Retrotran_gag_2"/>
    <property type="match status" value="1"/>
</dbReference>
<evidence type="ECO:0008006" key="3">
    <source>
        <dbReference type="Google" id="ProtNLM"/>
    </source>
</evidence>
<sequence>MKGDLIKVIKLKNADNWSIWKFPVRVILTWNEVFDVVNGDFEKPAPVANDAAAADKTKYTNDFKLYTKKDGIAQKLIVTSIEKQPMMLILNCESSKEMWDKLHAVYESKTDTSVHVLQQKLFSLKKDPADDIATHIAKVEDLCCSLKAMKEPVSDRMMITKIIMTLPKDYNHFISALGLSIKRPKNR</sequence>
<proteinExistence type="predicted"/>
<gene>
    <name evidence="1" type="ORF">TKK_016428</name>
</gene>
<dbReference type="EMBL" id="JBJJXI010000133">
    <property type="protein sequence ID" value="KAL3388420.1"/>
    <property type="molecule type" value="Genomic_DNA"/>
</dbReference>
<name>A0ABD2W5U6_9HYME</name>
<reference evidence="1 2" key="1">
    <citation type="journal article" date="2024" name="bioRxiv">
        <title>A reference genome for Trichogramma kaykai: A tiny desert-dwelling parasitoid wasp with competing sex-ratio distorters.</title>
        <authorList>
            <person name="Culotta J."/>
            <person name="Lindsey A.R."/>
        </authorList>
    </citation>
    <scope>NUCLEOTIDE SEQUENCE [LARGE SCALE GENOMIC DNA]</scope>
    <source>
        <strain evidence="1 2">KSX58</strain>
    </source>
</reference>
<dbReference type="PANTHER" id="PTHR47481">
    <property type="match status" value="1"/>
</dbReference>
<evidence type="ECO:0000313" key="1">
    <source>
        <dbReference type="EMBL" id="KAL3388420.1"/>
    </source>
</evidence>